<dbReference type="PANTHER" id="PTHR37953">
    <property type="entry name" value="UPF0127 PROTEIN MJ1496"/>
    <property type="match status" value="1"/>
</dbReference>
<reference evidence="1 2" key="1">
    <citation type="submission" date="2024-08" db="EMBL/GenBank/DDBJ databases">
        <title>Whole-genome sequencing of halo(alkali)philic microorganisms from hypersaline lakes.</title>
        <authorList>
            <person name="Sorokin D.Y."/>
            <person name="Merkel A.Y."/>
            <person name="Messina E."/>
            <person name="Yakimov M."/>
        </authorList>
    </citation>
    <scope>NUCLEOTIDE SEQUENCE [LARGE SCALE GENOMIC DNA]</scope>
    <source>
        <strain evidence="1 2">AB-hyl4</strain>
    </source>
</reference>
<dbReference type="InterPro" id="IPR038695">
    <property type="entry name" value="Saro_0823-like_sf"/>
</dbReference>
<sequence length="184" mass="20466">MKRCTREACLYTADGLHGRRRPFAALLMLLAVIALVGCSSAGSDELAPQTGLPTQTVEIAGQVFELELALDDASRHRGLSDREYIAEDGGMLFVFPEPRRLTFVMRDCLVPIDLVYLDGLGRIVRTHAMQVEPYGRADWLLTPYHSGEPAQFAVELRGGMIEELGLRRGQRIELPVEELKARAE</sequence>
<keyword evidence="2" id="KW-1185">Reference proteome</keyword>
<proteinExistence type="predicted"/>
<name>A0ABV4U5R2_9BACT</name>
<organism evidence="1 2">
    <name type="scientific">Natronomicrosphaera hydrolytica</name>
    <dbReference type="NCBI Taxonomy" id="3242702"/>
    <lineage>
        <taxon>Bacteria</taxon>
        <taxon>Pseudomonadati</taxon>
        <taxon>Planctomycetota</taxon>
        <taxon>Phycisphaerae</taxon>
        <taxon>Phycisphaerales</taxon>
        <taxon>Phycisphaeraceae</taxon>
        <taxon>Natronomicrosphaera</taxon>
    </lineage>
</organism>
<accession>A0ABV4U5R2</accession>
<gene>
    <name evidence="1" type="ORF">ACERK3_05790</name>
</gene>
<protein>
    <submittedName>
        <fullName evidence="1">DUF192 domain-containing protein</fullName>
    </submittedName>
</protein>
<dbReference type="RefSeq" id="WP_425344729.1">
    <property type="nucleotide sequence ID" value="NZ_JBGUBD010000003.1"/>
</dbReference>
<evidence type="ECO:0000313" key="1">
    <source>
        <dbReference type="EMBL" id="MFA9477804.1"/>
    </source>
</evidence>
<dbReference type="Proteomes" id="UP001575105">
    <property type="component" value="Unassembled WGS sequence"/>
</dbReference>
<dbReference type="EMBL" id="JBGUBD010000003">
    <property type="protein sequence ID" value="MFA9477804.1"/>
    <property type="molecule type" value="Genomic_DNA"/>
</dbReference>
<evidence type="ECO:0000313" key="2">
    <source>
        <dbReference type="Proteomes" id="UP001575105"/>
    </source>
</evidence>
<dbReference type="Pfam" id="PF02643">
    <property type="entry name" value="DUF192"/>
    <property type="match status" value="1"/>
</dbReference>
<dbReference type="PANTHER" id="PTHR37953:SF1">
    <property type="entry name" value="UPF0127 PROTEIN MJ1496"/>
    <property type="match status" value="1"/>
</dbReference>
<dbReference type="InterPro" id="IPR003795">
    <property type="entry name" value="DUF192"/>
</dbReference>
<dbReference type="Gene3D" id="2.60.120.1140">
    <property type="entry name" value="Protein of unknown function DUF192"/>
    <property type="match status" value="1"/>
</dbReference>
<comment type="caution">
    <text evidence="1">The sequence shown here is derived from an EMBL/GenBank/DDBJ whole genome shotgun (WGS) entry which is preliminary data.</text>
</comment>